<evidence type="ECO:0000259" key="2">
    <source>
        <dbReference type="Pfam" id="PF13400"/>
    </source>
</evidence>
<dbReference type="InterPro" id="IPR028087">
    <property type="entry name" value="Tad_N"/>
</dbReference>
<evidence type="ECO:0000313" key="3">
    <source>
        <dbReference type="EMBL" id="GBF58820.1"/>
    </source>
</evidence>
<evidence type="ECO:0000256" key="1">
    <source>
        <dbReference type="SAM" id="Phobius"/>
    </source>
</evidence>
<evidence type="ECO:0000313" key="4">
    <source>
        <dbReference type="Proteomes" id="UP000245086"/>
    </source>
</evidence>
<keyword evidence="1" id="KW-1133">Transmembrane helix</keyword>
<dbReference type="RefSeq" id="WP_108985684.1">
    <property type="nucleotide sequence ID" value="NZ_BFBR01000008.1"/>
</dbReference>
<keyword evidence="4" id="KW-1185">Reference proteome</keyword>
<accession>A0A2P2ECN6</accession>
<dbReference type="Proteomes" id="UP000245086">
    <property type="component" value="Unassembled WGS sequence"/>
</dbReference>
<dbReference type="Pfam" id="PF13400">
    <property type="entry name" value="Tad"/>
    <property type="match status" value="1"/>
</dbReference>
<reference evidence="3 4" key="1">
    <citation type="journal article" date="2018" name="Genome Announc.">
        <title>Draft Genome Sequence of "Candidatus Phycosocius bacilliformis," an Alphaproteobacterial Ectosymbiont of the Hydrocarbon-Producing Green Alga Botryococcus braunii.</title>
        <authorList>
            <person name="Tanabe Y."/>
            <person name="Yamaguchi H."/>
            <person name="Watanabe M.M."/>
        </authorList>
    </citation>
    <scope>NUCLEOTIDE SEQUENCE [LARGE SCALE GENOMIC DNA]</scope>
    <source>
        <strain evidence="3 4">BOTRYCO-2</strain>
    </source>
</reference>
<comment type="caution">
    <text evidence="3">The sequence shown here is derived from an EMBL/GenBank/DDBJ whole genome shotgun (WGS) entry which is preliminary data.</text>
</comment>
<name>A0A2P2ECN6_9PROT</name>
<feature type="transmembrane region" description="Helical" evidence="1">
    <location>
        <begin position="21"/>
        <end position="43"/>
    </location>
</feature>
<gene>
    <name evidence="3" type="ORF">PbB2_02508</name>
</gene>
<organism evidence="3 4">
    <name type="scientific">Candidatus Phycosocius bacilliformis</name>
    <dbReference type="NCBI Taxonomy" id="1445552"/>
    <lineage>
        <taxon>Bacteria</taxon>
        <taxon>Pseudomonadati</taxon>
        <taxon>Pseudomonadota</taxon>
        <taxon>Alphaproteobacteria</taxon>
        <taxon>Caulobacterales</taxon>
        <taxon>Caulobacterales incertae sedis</taxon>
        <taxon>Candidatus Phycosocius</taxon>
    </lineage>
</organism>
<dbReference type="EMBL" id="BFBR01000008">
    <property type="protein sequence ID" value="GBF58820.1"/>
    <property type="molecule type" value="Genomic_DNA"/>
</dbReference>
<feature type="domain" description="Putative Flp pilus-assembly TadG-like N-terminal" evidence="2">
    <location>
        <begin position="19"/>
        <end position="66"/>
    </location>
</feature>
<sequence>MRVWPPKQQSKRCARDGRGNIAVTAAILLIPLSMGIAIASELISVSGERALMQSAADAAALSGAQNLILVGSQQRQSTSDAEAFAMAQVGDFATRAAVSFKATQNTDGTYMVEGLAVRPSFFGDLVPPGGFRIEVKAVAESLAVQPLCIIGDDATTGGVAINLANTSSIKATNCIVHSNSDFRLQNSGKVEAGSPRATGVAIGGGFTPAASSGALRIQDPFANRVIAPPQDCSTIADGGQVTLAQGTTTLNPGMHRTEYTVTGQAILSLTPGEYYFCKGLKVAGQGRLVGEDVMLMFTSGNALSANNSASISLSGRRSGQWAGFLLVATRNNYANTSLASGSVDRLLGTIYLPMSRLIVGGQGDVAENSEWSVVVARNINLSSSARLVINTDYIGSPVPVPIGVGNQAGIGNTIPPRLRQ</sequence>
<dbReference type="AlphaFoldDB" id="A0A2P2ECN6"/>
<keyword evidence="1" id="KW-0472">Membrane</keyword>
<protein>
    <recommendedName>
        <fullName evidence="2">Putative Flp pilus-assembly TadG-like N-terminal domain-containing protein</fullName>
    </recommendedName>
</protein>
<proteinExistence type="predicted"/>
<dbReference type="OrthoDB" id="7628565at2"/>
<keyword evidence="1" id="KW-0812">Transmembrane</keyword>